<protein>
    <submittedName>
        <fullName evidence="6">NUDIX hydrolase</fullName>
        <ecNumber evidence="6">4.3.2.1</ecNumber>
    </submittedName>
</protein>
<evidence type="ECO:0000256" key="1">
    <source>
        <dbReference type="ARBA" id="ARBA00001946"/>
    </source>
</evidence>
<dbReference type="Gene3D" id="3.90.79.10">
    <property type="entry name" value="Nucleoside Triphosphate Pyrophosphohydrolase"/>
    <property type="match status" value="1"/>
</dbReference>
<keyword evidence="3" id="KW-0460">Magnesium</keyword>
<dbReference type="GO" id="GO:0016787">
    <property type="term" value="F:hydrolase activity"/>
    <property type="evidence" value="ECO:0007669"/>
    <property type="project" value="UniProtKB-KW"/>
</dbReference>
<dbReference type="SUPFAM" id="SSF55811">
    <property type="entry name" value="Nudix"/>
    <property type="match status" value="1"/>
</dbReference>
<organism evidence="6 7">
    <name type="scientific">Paenibacillus illinoisensis</name>
    <dbReference type="NCBI Taxonomy" id="59845"/>
    <lineage>
        <taxon>Bacteria</taxon>
        <taxon>Bacillati</taxon>
        <taxon>Bacillota</taxon>
        <taxon>Bacilli</taxon>
        <taxon>Bacillales</taxon>
        <taxon>Paenibacillaceae</taxon>
        <taxon>Paenibacillus</taxon>
    </lineage>
</organism>
<dbReference type="OrthoDB" id="9787880at2"/>
<feature type="domain" description="Nudix hydrolase" evidence="5">
    <location>
        <begin position="2"/>
        <end position="129"/>
    </location>
</feature>
<dbReference type="InterPro" id="IPR015797">
    <property type="entry name" value="NUDIX_hydrolase-like_dom_sf"/>
</dbReference>
<evidence type="ECO:0000313" key="6">
    <source>
        <dbReference type="EMBL" id="PYY30000.1"/>
    </source>
</evidence>
<accession>A0A2W0CB97</accession>
<comment type="similarity">
    <text evidence="4">Belongs to the Nudix hydrolase family.</text>
</comment>
<comment type="caution">
    <text evidence="6">The sequence shown here is derived from an EMBL/GenBank/DDBJ whole genome shotgun (WGS) entry which is preliminary data.</text>
</comment>
<dbReference type="EMBL" id="PRLG01000013">
    <property type="protein sequence ID" value="PYY30000.1"/>
    <property type="molecule type" value="Genomic_DNA"/>
</dbReference>
<dbReference type="PANTHER" id="PTHR43046">
    <property type="entry name" value="GDP-MANNOSE MANNOSYL HYDROLASE"/>
    <property type="match status" value="1"/>
</dbReference>
<dbReference type="InterPro" id="IPR020084">
    <property type="entry name" value="NUDIX_hydrolase_CS"/>
</dbReference>
<dbReference type="PROSITE" id="PS00893">
    <property type="entry name" value="NUDIX_BOX"/>
    <property type="match status" value="1"/>
</dbReference>
<gene>
    <name evidence="6" type="ORF">PIL02S_01602</name>
</gene>
<evidence type="ECO:0000256" key="2">
    <source>
        <dbReference type="ARBA" id="ARBA00022801"/>
    </source>
</evidence>
<dbReference type="EC" id="4.3.2.1" evidence="6"/>
<dbReference type="RefSeq" id="WP_110757414.1">
    <property type="nucleotide sequence ID" value="NZ_PRLG01000013.1"/>
</dbReference>
<dbReference type="PRINTS" id="PR00502">
    <property type="entry name" value="NUDIXFAMILY"/>
</dbReference>
<dbReference type="Pfam" id="PF00293">
    <property type="entry name" value="NUDIX"/>
    <property type="match status" value="1"/>
</dbReference>
<evidence type="ECO:0000256" key="3">
    <source>
        <dbReference type="ARBA" id="ARBA00022842"/>
    </source>
</evidence>
<evidence type="ECO:0000313" key="7">
    <source>
        <dbReference type="Proteomes" id="UP000247459"/>
    </source>
</evidence>
<reference evidence="6 7" key="1">
    <citation type="submission" date="2018-01" db="EMBL/GenBank/DDBJ databases">
        <title>Genome sequence of the PGP bacterium Paenibacillus illinoisensis E3.</title>
        <authorList>
            <person name="Rolli E."/>
            <person name="Marasco R."/>
            <person name="Bessem C."/>
            <person name="Michoud G."/>
            <person name="Gaiarsa S."/>
            <person name="Borin S."/>
            <person name="Daffonchio D."/>
        </authorList>
    </citation>
    <scope>NUCLEOTIDE SEQUENCE [LARGE SCALE GENOMIC DNA]</scope>
    <source>
        <strain evidence="6 7">E3</strain>
    </source>
</reference>
<dbReference type="PROSITE" id="PS51462">
    <property type="entry name" value="NUDIX"/>
    <property type="match status" value="1"/>
</dbReference>
<sequence length="140" mass="15833">MRRVDVAYALILDDTSSKILMVKNKGNSSWSLPGGAVEKEETLDQAAIREAKEETGLDVRVHGIIAINECIFEKKQEHAIFFTFSAEVIGGRLELIRPHEISEIAWMDVDKADELMPYYKDGIRSLVQGTEIPHYDQGRK</sequence>
<keyword evidence="6" id="KW-0456">Lyase</keyword>
<evidence type="ECO:0000259" key="5">
    <source>
        <dbReference type="PROSITE" id="PS51462"/>
    </source>
</evidence>
<name>A0A2W0CB97_9BACL</name>
<dbReference type="Proteomes" id="UP000247459">
    <property type="component" value="Unassembled WGS sequence"/>
</dbReference>
<dbReference type="InterPro" id="IPR000086">
    <property type="entry name" value="NUDIX_hydrolase_dom"/>
</dbReference>
<dbReference type="PANTHER" id="PTHR43046:SF12">
    <property type="entry name" value="GDP-MANNOSE MANNOSYL HYDROLASE"/>
    <property type="match status" value="1"/>
</dbReference>
<dbReference type="CDD" id="cd02883">
    <property type="entry name" value="NUDIX_Hydrolase"/>
    <property type="match status" value="1"/>
</dbReference>
<dbReference type="AlphaFoldDB" id="A0A2W0CB97"/>
<dbReference type="InterPro" id="IPR020476">
    <property type="entry name" value="Nudix_hydrolase"/>
</dbReference>
<comment type="cofactor">
    <cofactor evidence="1">
        <name>Mg(2+)</name>
        <dbReference type="ChEBI" id="CHEBI:18420"/>
    </cofactor>
</comment>
<keyword evidence="2 4" id="KW-0378">Hydrolase</keyword>
<dbReference type="GO" id="GO:0004056">
    <property type="term" value="F:argininosuccinate lyase activity"/>
    <property type="evidence" value="ECO:0007669"/>
    <property type="project" value="UniProtKB-EC"/>
</dbReference>
<evidence type="ECO:0000256" key="4">
    <source>
        <dbReference type="RuleBase" id="RU003476"/>
    </source>
</evidence>
<proteinExistence type="inferred from homology"/>